<keyword evidence="2" id="KW-1185">Reference proteome</keyword>
<gene>
    <name evidence="1" type="ORF">AB0L16_12850</name>
</gene>
<dbReference type="InterPro" id="IPR011990">
    <property type="entry name" value="TPR-like_helical_dom_sf"/>
</dbReference>
<dbReference type="SUPFAM" id="SSF48452">
    <property type="entry name" value="TPR-like"/>
    <property type="match status" value="1"/>
</dbReference>
<evidence type="ECO:0000313" key="1">
    <source>
        <dbReference type="EMBL" id="MEV5507352.1"/>
    </source>
</evidence>
<dbReference type="EMBL" id="JBFAUK010000008">
    <property type="protein sequence ID" value="MEV5507352.1"/>
    <property type="molecule type" value="Genomic_DNA"/>
</dbReference>
<reference evidence="1 2" key="1">
    <citation type="submission" date="2024-06" db="EMBL/GenBank/DDBJ databases">
        <title>The Natural Products Discovery Center: Release of the First 8490 Sequenced Strains for Exploring Actinobacteria Biosynthetic Diversity.</title>
        <authorList>
            <person name="Kalkreuter E."/>
            <person name="Kautsar S.A."/>
            <person name="Yang D."/>
            <person name="Bader C.D."/>
            <person name="Teijaro C.N."/>
            <person name="Fluegel L."/>
            <person name="Davis C.M."/>
            <person name="Simpson J.R."/>
            <person name="Lauterbach L."/>
            <person name="Steele A.D."/>
            <person name="Gui C."/>
            <person name="Meng S."/>
            <person name="Li G."/>
            <person name="Viehrig K."/>
            <person name="Ye F."/>
            <person name="Su P."/>
            <person name="Kiefer A.F."/>
            <person name="Nichols A."/>
            <person name="Cepeda A.J."/>
            <person name="Yan W."/>
            <person name="Fan B."/>
            <person name="Jiang Y."/>
            <person name="Adhikari A."/>
            <person name="Zheng C.-J."/>
            <person name="Schuster L."/>
            <person name="Cowan T.M."/>
            <person name="Smanski M.J."/>
            <person name="Chevrette M.G."/>
            <person name="De Carvalho L.P.S."/>
            <person name="Shen B."/>
        </authorList>
    </citation>
    <scope>NUCLEOTIDE SEQUENCE [LARGE SCALE GENOMIC DNA]</scope>
    <source>
        <strain evidence="1 2">NPDC052347</strain>
    </source>
</reference>
<comment type="caution">
    <text evidence="1">The sequence shown here is derived from an EMBL/GenBank/DDBJ whole genome shotgun (WGS) entry which is preliminary data.</text>
</comment>
<sequence>MAANTELAARMAALGLTRLELAEQLNDVIEEFTGRRGDLSDRTIRRYLSGQTRWPQGRQRAALSAVFHRTPEELGFTPPSASAASKRNAHAVTQQIGGTEVQQLQDRFNVLVARDNRYGGGPDIEARAADLVEEALAFQRYGSVSRRVRSALYACAASFASSAMWAAIDSRRREAAEYHFTRASSLATVSGDQAIQFRIWSHAGSFYRHLGRPADALAANDVARGLPIARRDPMFAALGHARHAAIHGSMGNATGVRRALAHAHGALDRADASTRRPVWMTAVCDRAEIEELAVSAHLSLGDFPRAEAHAYRSLALLRPHMRRDRALVTARLACAQLGQGELELSLATAMTVSSGALAHHPRVAAVLNEFGARLKAMAPRSTHFRTWEEHQHPS</sequence>
<dbReference type="Gene3D" id="1.25.40.10">
    <property type="entry name" value="Tetratricopeptide repeat domain"/>
    <property type="match status" value="1"/>
</dbReference>
<evidence type="ECO:0000313" key="2">
    <source>
        <dbReference type="Proteomes" id="UP001552594"/>
    </source>
</evidence>
<dbReference type="RefSeq" id="WP_109278297.1">
    <property type="nucleotide sequence ID" value="NZ_JBFAUK010000008.1"/>
</dbReference>
<proteinExistence type="predicted"/>
<organism evidence="1 2">
    <name type="scientific">Streptomyces orinoci</name>
    <name type="common">Streptoverticillium orinoci</name>
    <dbReference type="NCBI Taxonomy" id="67339"/>
    <lineage>
        <taxon>Bacteria</taxon>
        <taxon>Bacillati</taxon>
        <taxon>Actinomycetota</taxon>
        <taxon>Actinomycetes</taxon>
        <taxon>Kitasatosporales</taxon>
        <taxon>Streptomycetaceae</taxon>
        <taxon>Streptomyces</taxon>
    </lineage>
</organism>
<dbReference type="Proteomes" id="UP001552594">
    <property type="component" value="Unassembled WGS sequence"/>
</dbReference>
<accession>A0ABV3JWU6</accession>
<protein>
    <submittedName>
        <fullName evidence="1">XRE family transcriptional regulator</fullName>
    </submittedName>
</protein>
<name>A0ABV3JWU6_STRON</name>